<protein>
    <submittedName>
        <fullName evidence="1">Uncharacterized protein</fullName>
    </submittedName>
</protein>
<proteinExistence type="predicted"/>
<accession>A0A8J6XDD3</accession>
<sequence>MSNTKIAGFQSNLFEELDDADLQTVRGGQLVGDLLGTVTSTNSALGNGGRPTSGGALLVGTTLVNTGLYVIQVSQGAESGLQAVNGGLANTLGNV</sequence>
<comment type="caution">
    <text evidence="1">The sequence shown here is derived from an EMBL/GenBank/DDBJ whole genome shotgun (WGS) entry which is preliminary data.</text>
</comment>
<evidence type="ECO:0000313" key="1">
    <source>
        <dbReference type="EMBL" id="MBD2771263.1"/>
    </source>
</evidence>
<dbReference type="RefSeq" id="WP_190825547.1">
    <property type="nucleotide sequence ID" value="NZ_CAWPPI010000013.1"/>
</dbReference>
<organism evidence="1 2">
    <name type="scientific">Iningainema tapete BLCC-T55</name>
    <dbReference type="NCBI Taxonomy" id="2748662"/>
    <lineage>
        <taxon>Bacteria</taxon>
        <taxon>Bacillati</taxon>
        <taxon>Cyanobacteriota</taxon>
        <taxon>Cyanophyceae</taxon>
        <taxon>Nostocales</taxon>
        <taxon>Scytonemataceae</taxon>
        <taxon>Iningainema tapete</taxon>
    </lineage>
</organism>
<keyword evidence="2" id="KW-1185">Reference proteome</keyword>
<reference evidence="1" key="1">
    <citation type="submission" date="2020-09" db="EMBL/GenBank/DDBJ databases">
        <title>Iningainema tapete sp. nov. (Scytonemataceae, Cyanobacteria) from greenhouses in central Florida (USA) produces two types of nodularin with biosynthetic potential for microcystin-LR and anabaenopeptins.</title>
        <authorList>
            <person name="Berthold D.E."/>
            <person name="Lefler F.W."/>
            <person name="Huang I.-S."/>
            <person name="Abdulla H."/>
            <person name="Zimba P.V."/>
            <person name="Laughinghouse H.D. IV."/>
        </authorList>
    </citation>
    <scope>NUCLEOTIDE SEQUENCE</scope>
    <source>
        <strain evidence="1">BLCCT55</strain>
    </source>
</reference>
<dbReference type="EMBL" id="JACXAE010000013">
    <property type="protein sequence ID" value="MBD2771263.1"/>
    <property type="molecule type" value="Genomic_DNA"/>
</dbReference>
<dbReference type="AlphaFoldDB" id="A0A8J6XDD3"/>
<name>A0A8J6XDD3_9CYAN</name>
<gene>
    <name evidence="1" type="ORF">ICL16_03765</name>
</gene>
<evidence type="ECO:0000313" key="2">
    <source>
        <dbReference type="Proteomes" id="UP000629098"/>
    </source>
</evidence>
<dbReference type="Proteomes" id="UP000629098">
    <property type="component" value="Unassembled WGS sequence"/>
</dbReference>